<dbReference type="AlphaFoldDB" id="D2U0J4"/>
<keyword evidence="2" id="KW-0067">ATP-binding</keyword>
<reference evidence="2" key="1">
    <citation type="journal article" date="2010" name="Insect Mol. Biol.">
        <title>The draft genome sequence of Arsenophonus nasoniae, son-killer bacterium of Nasonia vitripennis, reveals genes associated with virulence and symbiosis.</title>
        <authorList>
            <person name="Wilkes T."/>
            <person name="Darby A.C."/>
            <person name="Choi J."/>
            <person name="Colborne J.K."/>
            <person name="Werren J.H."/>
            <person name="Hurst G.D.D."/>
        </authorList>
    </citation>
    <scope>NUCLEOTIDE SEQUENCE</scope>
</reference>
<dbReference type="EMBL" id="FN545210">
    <property type="protein sequence ID" value="CBA73871.1"/>
    <property type="molecule type" value="Genomic_DNA"/>
</dbReference>
<gene>
    <name evidence="2" type="ORF">ARN_20210</name>
</gene>
<name>D2U0J4_9GAMM</name>
<keyword evidence="2" id="KW-0378">Hydrolase</keyword>
<organism evidence="2">
    <name type="scientific">Arsenophonus nasoniae</name>
    <name type="common">son-killer infecting Nasonia vitripennis</name>
    <dbReference type="NCBI Taxonomy" id="638"/>
    <lineage>
        <taxon>Bacteria</taxon>
        <taxon>Pseudomonadati</taxon>
        <taxon>Pseudomonadota</taxon>
        <taxon>Gammaproteobacteria</taxon>
        <taxon>Enterobacterales</taxon>
        <taxon>Morganellaceae</taxon>
        <taxon>Arsenophonus</taxon>
    </lineage>
</organism>
<evidence type="ECO:0000313" key="2">
    <source>
        <dbReference type="EMBL" id="CBA73871.1"/>
    </source>
</evidence>
<dbReference type="GO" id="GO:0004386">
    <property type="term" value="F:helicase activity"/>
    <property type="evidence" value="ECO:0007669"/>
    <property type="project" value="UniProtKB-KW"/>
</dbReference>
<proteinExistence type="predicted"/>
<keyword evidence="2" id="KW-0547">Nucleotide-binding</keyword>
<evidence type="ECO:0000256" key="1">
    <source>
        <dbReference type="SAM" id="MobiDB-lite"/>
    </source>
</evidence>
<protein>
    <submittedName>
        <fullName evidence="2">Phage DNA primase/helicase</fullName>
    </submittedName>
</protein>
<feature type="compositionally biased region" description="Basic and acidic residues" evidence="1">
    <location>
        <begin position="72"/>
        <end position="91"/>
    </location>
</feature>
<keyword evidence="2" id="KW-0347">Helicase</keyword>
<feature type="region of interest" description="Disordered" evidence="1">
    <location>
        <begin position="72"/>
        <end position="100"/>
    </location>
</feature>
<accession>D2U0J4</accession>
<sequence>MGIDTKNIDMRKVEPVYIDLTSLKNSQIDSPFRYAEKALESLNQSMRNRAMPRDELEALKAERATLEAHVEEAKQKQVIEQPKQEQKKQQRQEQNSGFSL</sequence>